<dbReference type="Proteomes" id="UP000029024">
    <property type="component" value="Unassembled WGS sequence"/>
</dbReference>
<accession>A0A087BG78</accession>
<dbReference type="EMBL" id="JGZA01000015">
    <property type="protein sequence ID" value="KFI70028.1"/>
    <property type="molecule type" value="Genomic_DNA"/>
</dbReference>
<comment type="caution">
    <text evidence="1">The sequence shown here is derived from an EMBL/GenBank/DDBJ whole genome shotgun (WGS) entry which is preliminary data.</text>
</comment>
<dbReference type="AlphaFoldDB" id="A0A087BG78"/>
<protein>
    <submittedName>
        <fullName evidence="1">Filamentous hemagglutinin</fullName>
    </submittedName>
</protein>
<name>A0A087BG78_BIFLN</name>
<dbReference type="RefSeq" id="WP_033503957.1">
    <property type="nucleotide sequence ID" value="NZ_JGZA01000015.1"/>
</dbReference>
<proteinExistence type="predicted"/>
<reference evidence="1 2" key="1">
    <citation type="submission" date="2014-03" db="EMBL/GenBank/DDBJ databases">
        <title>Genomics of Bifidobacteria.</title>
        <authorList>
            <person name="Ventura M."/>
            <person name="Milani C."/>
            <person name="Lugli G.A."/>
        </authorList>
    </citation>
    <scope>NUCLEOTIDE SEQUENCE [LARGE SCALE GENOMIC DNA]</scope>
    <source>
        <strain evidence="1 2">LMG 21814</strain>
    </source>
</reference>
<sequence>MERQEELAVVPLVPVDATPSTDTMLRMVLNHEALLVHHVLNDSLSGRPGQVAQATGAFAKAISQVTGEFNRSFSTEGLYRVVLPAGSTAKDLVPAVGGGFRGMVKAAGSTRISGHATLLPAAGIGATVAAGPLIATVALATVSEMFAQHQQNKKLESIQKAVQSIQTRLSDEDRAVLVTAEQQVQKVTGYLLDRASIPKISSAPAAFGDLNTLANRWGERLVRWTETVQQYSHKDRVYGPELMLALTGEKEHAEQALENMVVQTYEALALRARVVVLEKVAAESENQNRSLPHVEAALRAELSDIAAQQTQLTELIDDLSAMPLDSSKLPVHVAGRGMINTRTSFARLSKALHSTPSALPILDQFDRMILDAAPTSDGLSIITPEENTDSTPEV</sequence>
<organism evidence="1 2">
    <name type="scientific">Bifidobacterium longum subsp. suis</name>
    <dbReference type="NCBI Taxonomy" id="1695"/>
    <lineage>
        <taxon>Bacteria</taxon>
        <taxon>Bacillati</taxon>
        <taxon>Actinomycetota</taxon>
        <taxon>Actinomycetes</taxon>
        <taxon>Bifidobacteriales</taxon>
        <taxon>Bifidobacteriaceae</taxon>
        <taxon>Bifidobacterium</taxon>
    </lineage>
</organism>
<gene>
    <name evidence="1" type="ORF">BLSS_0340</name>
</gene>
<evidence type="ECO:0000313" key="2">
    <source>
        <dbReference type="Proteomes" id="UP000029024"/>
    </source>
</evidence>
<evidence type="ECO:0000313" key="1">
    <source>
        <dbReference type="EMBL" id="KFI70028.1"/>
    </source>
</evidence>